<reference evidence="1" key="1">
    <citation type="submission" date="2018-02" db="EMBL/GenBank/DDBJ databases">
        <title>Rhizophora mucronata_Transcriptome.</title>
        <authorList>
            <person name="Meera S.P."/>
            <person name="Sreeshan A."/>
            <person name="Augustine A."/>
        </authorList>
    </citation>
    <scope>NUCLEOTIDE SEQUENCE</scope>
    <source>
        <tissue evidence="1">Leaf</tissue>
    </source>
</reference>
<proteinExistence type="predicted"/>
<sequence length="24" mass="2700">MGTCLMGLATNIYHSDMKMNKLAR</sequence>
<protein>
    <submittedName>
        <fullName evidence="1">Uncharacterized protein</fullName>
    </submittedName>
</protein>
<evidence type="ECO:0000313" key="1">
    <source>
        <dbReference type="EMBL" id="MBX58216.1"/>
    </source>
</evidence>
<name>A0A2P2PTZ0_RHIMU</name>
<accession>A0A2P2PTZ0</accession>
<dbReference type="EMBL" id="GGEC01077732">
    <property type="protein sequence ID" value="MBX58216.1"/>
    <property type="molecule type" value="Transcribed_RNA"/>
</dbReference>
<organism evidence="1">
    <name type="scientific">Rhizophora mucronata</name>
    <name type="common">Asiatic mangrove</name>
    <dbReference type="NCBI Taxonomy" id="61149"/>
    <lineage>
        <taxon>Eukaryota</taxon>
        <taxon>Viridiplantae</taxon>
        <taxon>Streptophyta</taxon>
        <taxon>Embryophyta</taxon>
        <taxon>Tracheophyta</taxon>
        <taxon>Spermatophyta</taxon>
        <taxon>Magnoliopsida</taxon>
        <taxon>eudicotyledons</taxon>
        <taxon>Gunneridae</taxon>
        <taxon>Pentapetalae</taxon>
        <taxon>rosids</taxon>
        <taxon>fabids</taxon>
        <taxon>Malpighiales</taxon>
        <taxon>Rhizophoraceae</taxon>
        <taxon>Rhizophora</taxon>
    </lineage>
</organism>
<dbReference type="AlphaFoldDB" id="A0A2P2PTZ0"/>